<dbReference type="Proteomes" id="UP000184334">
    <property type="component" value="Unassembled WGS sequence"/>
</dbReference>
<dbReference type="STRING" id="1122195.SAMN02745164_00767"/>
<feature type="transmembrane region" description="Helical" evidence="6">
    <location>
        <begin position="345"/>
        <end position="362"/>
    </location>
</feature>
<name>A0A1M4UT59_MARH1</name>
<evidence type="ECO:0000313" key="8">
    <source>
        <dbReference type="Proteomes" id="UP000184334"/>
    </source>
</evidence>
<keyword evidence="4 6" id="KW-1133">Transmembrane helix</keyword>
<dbReference type="RefSeq" id="WP_072863611.1">
    <property type="nucleotide sequence ID" value="NZ_FQUI01000008.1"/>
</dbReference>
<dbReference type="Pfam" id="PF02133">
    <property type="entry name" value="Transp_cyt_pur"/>
    <property type="match status" value="1"/>
</dbReference>
<dbReference type="InterPro" id="IPR001248">
    <property type="entry name" value="Pur-cyt_permease"/>
</dbReference>
<dbReference type="CDD" id="cd11484">
    <property type="entry name" value="SLC-NCS1sbd_CobB-like"/>
    <property type="match status" value="1"/>
</dbReference>
<feature type="transmembrane region" description="Helical" evidence="6">
    <location>
        <begin position="240"/>
        <end position="265"/>
    </location>
</feature>
<comment type="subcellular location">
    <subcellularLocation>
        <location evidence="1">Membrane</location>
        <topology evidence="1">Multi-pass membrane protein</topology>
    </subcellularLocation>
</comment>
<evidence type="ECO:0000313" key="7">
    <source>
        <dbReference type="EMBL" id="SHE59931.1"/>
    </source>
</evidence>
<comment type="similarity">
    <text evidence="2">Belongs to the purine-cytosine permease (2.A.39) family.</text>
</comment>
<sequence length="439" mass="48749">MENEEILKKEPEENLTEGTEDFPLIEVPMSERKGFWSISVVLLGFTFFTATMWAGGNLGVSFKFWPDLILLITLGNFLLGAYVAILGYIAYKTGLSTVLLGRYSFGDFGSKWPDFILGFTQIGWYAWGTATIAILLSKFLNLPEVWNIPLMIVFGFAFSWTAYVGYRGLEWLSRFSVPLMTILIIWSMTIATKDAGGLAGILGIEPTKNMTIAGAITIIFGTFVSGGTQSTNWARFSKTAVSAVFGSLIAFFIGNGLMIFAGAYGGLVYQESDIVNVLVKQGLIFWGIVMLFLNIWTTQDNTIYNFSVAGCNFFRTEKRRYFTIGGAAIGTILAILGMYNWLIPWLVLLGTFIPPIGGVIMADFFYKHRMKYPKITNIEFQKFNWSGILGYVAGALIAKYSPGVPPLNGIIGAFAFYIIFDFLLKIFGIDNEHVVKGEE</sequence>
<dbReference type="EMBL" id="FQUI01000008">
    <property type="protein sequence ID" value="SHE59931.1"/>
    <property type="molecule type" value="Genomic_DNA"/>
</dbReference>
<keyword evidence="5 6" id="KW-0472">Membrane</keyword>
<evidence type="ECO:0000256" key="6">
    <source>
        <dbReference type="SAM" id="Phobius"/>
    </source>
</evidence>
<proteinExistence type="inferred from homology"/>
<evidence type="ECO:0000256" key="3">
    <source>
        <dbReference type="ARBA" id="ARBA00022692"/>
    </source>
</evidence>
<feature type="transmembrane region" description="Helical" evidence="6">
    <location>
        <begin position="383"/>
        <end position="401"/>
    </location>
</feature>
<protein>
    <submittedName>
        <fullName evidence="7">Cytosine permease</fullName>
    </submittedName>
</protein>
<dbReference type="Gene3D" id="1.10.4160.10">
    <property type="entry name" value="Hydantoin permease"/>
    <property type="match status" value="1"/>
</dbReference>
<dbReference type="NCBIfam" id="NF008241">
    <property type="entry name" value="PRK11017.1"/>
    <property type="match status" value="1"/>
</dbReference>
<gene>
    <name evidence="7" type="ORF">SAMN02745164_00767</name>
</gene>
<feature type="transmembrane region" description="Helical" evidence="6">
    <location>
        <begin position="35"/>
        <end position="56"/>
    </location>
</feature>
<accession>A0A1M4UT59</accession>
<dbReference type="GO" id="GO:0005886">
    <property type="term" value="C:plasma membrane"/>
    <property type="evidence" value="ECO:0007669"/>
    <property type="project" value="TreeGrafter"/>
</dbReference>
<dbReference type="PANTHER" id="PTHR30569">
    <property type="entry name" value="CYTOSINE TRANSPORTER CODB"/>
    <property type="match status" value="1"/>
</dbReference>
<feature type="transmembrane region" description="Helical" evidence="6">
    <location>
        <begin position="178"/>
        <end position="204"/>
    </location>
</feature>
<evidence type="ECO:0000256" key="4">
    <source>
        <dbReference type="ARBA" id="ARBA00022989"/>
    </source>
</evidence>
<dbReference type="PANTHER" id="PTHR30569:SF0">
    <property type="entry name" value="CYTOSINE PERMEASE"/>
    <property type="match status" value="1"/>
</dbReference>
<dbReference type="InterPro" id="IPR030191">
    <property type="entry name" value="CodB"/>
</dbReference>
<keyword evidence="3 6" id="KW-0812">Transmembrane</keyword>
<comment type="caution">
    <text evidence="7">The sequence shown here is derived from an EMBL/GenBank/DDBJ whole genome shotgun (WGS) entry which is preliminary data.</text>
</comment>
<evidence type="ECO:0000256" key="5">
    <source>
        <dbReference type="ARBA" id="ARBA00023136"/>
    </source>
</evidence>
<evidence type="ECO:0000256" key="2">
    <source>
        <dbReference type="ARBA" id="ARBA00008974"/>
    </source>
</evidence>
<evidence type="ECO:0000256" key="1">
    <source>
        <dbReference type="ARBA" id="ARBA00004141"/>
    </source>
</evidence>
<feature type="transmembrane region" description="Helical" evidence="6">
    <location>
        <begin position="321"/>
        <end position="339"/>
    </location>
</feature>
<feature type="transmembrane region" description="Helical" evidence="6">
    <location>
        <begin position="68"/>
        <end position="91"/>
    </location>
</feature>
<dbReference type="OrthoDB" id="9787279at2"/>
<reference evidence="7" key="1">
    <citation type="submission" date="2016-11" db="EMBL/GenBank/DDBJ databases">
        <authorList>
            <person name="Varghese N."/>
            <person name="Submissions S."/>
        </authorList>
    </citation>
    <scope>NUCLEOTIDE SEQUENCE [LARGE SCALE GENOMIC DNA]</scope>
    <source>
        <strain evidence="7">DSM 16785</strain>
    </source>
</reference>
<feature type="transmembrane region" description="Helical" evidence="6">
    <location>
        <begin position="210"/>
        <end position="228"/>
    </location>
</feature>
<organism evidence="7 8">
    <name type="scientific">Marinitoga hydrogenitolerans (strain DSM 16785 / JCM 12826 / AT1271)</name>
    <dbReference type="NCBI Taxonomy" id="1122195"/>
    <lineage>
        <taxon>Bacteria</taxon>
        <taxon>Thermotogati</taxon>
        <taxon>Thermotogota</taxon>
        <taxon>Thermotogae</taxon>
        <taxon>Petrotogales</taxon>
        <taxon>Petrotogaceae</taxon>
        <taxon>Marinitoga</taxon>
    </lineage>
</organism>
<keyword evidence="8" id="KW-1185">Reference proteome</keyword>
<feature type="transmembrane region" description="Helical" evidence="6">
    <location>
        <begin position="277"/>
        <end position="296"/>
    </location>
</feature>
<dbReference type="AlphaFoldDB" id="A0A1M4UT59"/>
<dbReference type="GO" id="GO:0015209">
    <property type="term" value="F:cytosine transmembrane transporter activity"/>
    <property type="evidence" value="ECO:0007669"/>
    <property type="project" value="InterPro"/>
</dbReference>
<feature type="transmembrane region" description="Helical" evidence="6">
    <location>
        <begin position="148"/>
        <end position="166"/>
    </location>
</feature>
<feature type="transmembrane region" description="Helical" evidence="6">
    <location>
        <begin position="407"/>
        <end position="427"/>
    </location>
</feature>
<feature type="transmembrane region" description="Helical" evidence="6">
    <location>
        <begin position="112"/>
        <end position="136"/>
    </location>
</feature>